<comment type="catalytic activity">
    <reaction evidence="9">
        <text>L-seryl-[protein] + ATP = O-phospho-L-seryl-[protein] + ADP + H(+)</text>
        <dbReference type="Rhea" id="RHEA:17989"/>
        <dbReference type="Rhea" id="RHEA-COMP:9863"/>
        <dbReference type="Rhea" id="RHEA-COMP:11604"/>
        <dbReference type="ChEBI" id="CHEBI:15378"/>
        <dbReference type="ChEBI" id="CHEBI:29999"/>
        <dbReference type="ChEBI" id="CHEBI:30616"/>
        <dbReference type="ChEBI" id="CHEBI:83421"/>
        <dbReference type="ChEBI" id="CHEBI:456216"/>
        <dbReference type="EC" id="2.7.11.1"/>
    </reaction>
</comment>
<evidence type="ECO:0000256" key="10">
    <source>
        <dbReference type="SAM" id="MobiDB-lite"/>
    </source>
</evidence>
<dbReference type="WBParaSite" id="PDA_v2.g1336.t1">
    <property type="protein sequence ID" value="PDA_v2.g1336.t1"/>
    <property type="gene ID" value="PDA_v2.g1336"/>
</dbReference>
<evidence type="ECO:0000256" key="8">
    <source>
        <dbReference type="ARBA" id="ARBA00047899"/>
    </source>
</evidence>
<evidence type="ECO:0000256" key="7">
    <source>
        <dbReference type="ARBA" id="ARBA00022840"/>
    </source>
</evidence>
<keyword evidence="6" id="KW-0418">Kinase</keyword>
<dbReference type="PANTHER" id="PTHR48014:SF21">
    <property type="entry name" value="SERINE_THREONINE-PROTEIN KINASE FRAY2"/>
    <property type="match status" value="1"/>
</dbReference>
<evidence type="ECO:0000256" key="6">
    <source>
        <dbReference type="ARBA" id="ARBA00022777"/>
    </source>
</evidence>
<dbReference type="AlphaFoldDB" id="A0A914PF28"/>
<comment type="catalytic activity">
    <reaction evidence="8">
        <text>L-threonyl-[protein] + ATP = O-phospho-L-threonyl-[protein] + ADP + H(+)</text>
        <dbReference type="Rhea" id="RHEA:46608"/>
        <dbReference type="Rhea" id="RHEA-COMP:11060"/>
        <dbReference type="Rhea" id="RHEA-COMP:11605"/>
        <dbReference type="ChEBI" id="CHEBI:15378"/>
        <dbReference type="ChEBI" id="CHEBI:30013"/>
        <dbReference type="ChEBI" id="CHEBI:30616"/>
        <dbReference type="ChEBI" id="CHEBI:61977"/>
        <dbReference type="ChEBI" id="CHEBI:456216"/>
        <dbReference type="EC" id="2.7.11.1"/>
    </reaction>
</comment>
<name>A0A914PF28_9BILA</name>
<reference evidence="13" key="1">
    <citation type="submission" date="2022-11" db="UniProtKB">
        <authorList>
            <consortium name="WormBaseParasite"/>
        </authorList>
    </citation>
    <scope>IDENTIFICATION</scope>
</reference>
<dbReference type="Pfam" id="PF12202">
    <property type="entry name" value="OSR1_C"/>
    <property type="match status" value="1"/>
</dbReference>
<keyword evidence="7" id="KW-0067">ATP-binding</keyword>
<dbReference type="GO" id="GO:0004674">
    <property type="term" value="F:protein serine/threonine kinase activity"/>
    <property type="evidence" value="ECO:0007669"/>
    <property type="project" value="UniProtKB-KW"/>
</dbReference>
<accession>A0A914PF28</accession>
<proteinExistence type="inferred from homology"/>
<feature type="compositionally biased region" description="Acidic residues" evidence="10">
    <location>
        <begin position="105"/>
        <end position="118"/>
    </location>
</feature>
<keyword evidence="3" id="KW-0723">Serine/threonine-protein kinase</keyword>
<keyword evidence="5" id="KW-0547">Nucleotide-binding</keyword>
<evidence type="ECO:0000256" key="1">
    <source>
        <dbReference type="ARBA" id="ARBA00008874"/>
    </source>
</evidence>
<evidence type="ECO:0000313" key="13">
    <source>
        <dbReference type="WBParaSite" id="PDA_v2.g1336.t1"/>
    </source>
</evidence>
<dbReference type="GO" id="GO:0043539">
    <property type="term" value="F:protein serine/threonine kinase activator activity"/>
    <property type="evidence" value="ECO:0007669"/>
    <property type="project" value="InterPro"/>
</dbReference>
<dbReference type="SUPFAM" id="SSF56112">
    <property type="entry name" value="Protein kinase-like (PK-like)"/>
    <property type="match status" value="1"/>
</dbReference>
<evidence type="ECO:0000256" key="3">
    <source>
        <dbReference type="ARBA" id="ARBA00022527"/>
    </source>
</evidence>
<dbReference type="GO" id="GO:1902554">
    <property type="term" value="C:serine/threonine protein kinase complex"/>
    <property type="evidence" value="ECO:0007669"/>
    <property type="project" value="TreeGrafter"/>
</dbReference>
<dbReference type="GO" id="GO:0005524">
    <property type="term" value="F:ATP binding"/>
    <property type="evidence" value="ECO:0007669"/>
    <property type="project" value="UniProtKB-KW"/>
</dbReference>
<dbReference type="Gene3D" id="1.10.510.10">
    <property type="entry name" value="Transferase(Phosphotransferase) domain 1"/>
    <property type="match status" value="1"/>
</dbReference>
<evidence type="ECO:0000313" key="12">
    <source>
        <dbReference type="Proteomes" id="UP000887578"/>
    </source>
</evidence>
<dbReference type="InterPro" id="IPR024678">
    <property type="entry name" value="Kinase_OSR1/WNK_CCT"/>
</dbReference>
<dbReference type="PANTHER" id="PTHR48014">
    <property type="entry name" value="SERINE/THREONINE-PROTEIN KINASE FRAY2"/>
    <property type="match status" value="1"/>
</dbReference>
<organism evidence="12 13">
    <name type="scientific">Panagrolaimus davidi</name>
    <dbReference type="NCBI Taxonomy" id="227884"/>
    <lineage>
        <taxon>Eukaryota</taxon>
        <taxon>Metazoa</taxon>
        <taxon>Ecdysozoa</taxon>
        <taxon>Nematoda</taxon>
        <taxon>Chromadorea</taxon>
        <taxon>Rhabditida</taxon>
        <taxon>Tylenchina</taxon>
        <taxon>Panagrolaimomorpha</taxon>
        <taxon>Panagrolaimoidea</taxon>
        <taxon>Panagrolaimidae</taxon>
        <taxon>Panagrolaimus</taxon>
    </lineage>
</organism>
<keyword evidence="4" id="KW-0808">Transferase</keyword>
<evidence type="ECO:0000259" key="11">
    <source>
        <dbReference type="Pfam" id="PF12202"/>
    </source>
</evidence>
<comment type="similarity">
    <text evidence="1">Belongs to the protein kinase superfamily. STE Ser/Thr protein kinase family. STE20 subfamily.</text>
</comment>
<protein>
    <recommendedName>
        <fullName evidence="2">non-specific serine/threonine protein kinase</fullName>
        <ecNumber evidence="2">2.7.11.1</ecNumber>
    </recommendedName>
</protein>
<sequence>MKVLMLTLQNDPPNLDTNAERKDQYKAYGKGFRSVIKDCLQKDPAKRPTAGELLKYSFFKKAKDKAFLVHSLIDNLGGVVGPTISNVNPKKVASGKLKKDKDGNWEFEYDDPDSDEDPAPTLKATEGLEKMTLTGPPQQPQSGGTMNLVLRVRNQQRELNDIKFDYTPGADTFQGIANELVTAELIDGADRVIVAANLQKLIELSQQHSDKKSLTFALNSKLHYNEIADERTLTGFAQLSLVE</sequence>
<dbReference type="Gene3D" id="3.10.20.90">
    <property type="entry name" value="Phosphatidylinositol 3-kinase Catalytic Subunit, Chain A, domain 1"/>
    <property type="match status" value="1"/>
</dbReference>
<dbReference type="EC" id="2.7.11.1" evidence="2"/>
<dbReference type="InterPro" id="IPR047173">
    <property type="entry name" value="STRAD_A/B-like"/>
</dbReference>
<evidence type="ECO:0000256" key="9">
    <source>
        <dbReference type="ARBA" id="ARBA00048679"/>
    </source>
</evidence>
<evidence type="ECO:0000256" key="5">
    <source>
        <dbReference type="ARBA" id="ARBA00022741"/>
    </source>
</evidence>
<dbReference type="InterPro" id="IPR011009">
    <property type="entry name" value="Kinase-like_dom_sf"/>
</dbReference>
<evidence type="ECO:0000256" key="4">
    <source>
        <dbReference type="ARBA" id="ARBA00022679"/>
    </source>
</evidence>
<dbReference type="Proteomes" id="UP000887578">
    <property type="component" value="Unplaced"/>
</dbReference>
<keyword evidence="12" id="KW-1185">Reference proteome</keyword>
<feature type="region of interest" description="Disordered" evidence="10">
    <location>
        <begin position="90"/>
        <end position="121"/>
    </location>
</feature>
<evidence type="ECO:0000256" key="2">
    <source>
        <dbReference type="ARBA" id="ARBA00012513"/>
    </source>
</evidence>
<feature type="domain" description="Serine/threonine-protein kinase OSR1/WNK CCT" evidence="11">
    <location>
        <begin position="146"/>
        <end position="203"/>
    </location>
</feature>
<dbReference type="GO" id="GO:0006611">
    <property type="term" value="P:protein export from nucleus"/>
    <property type="evidence" value="ECO:0007669"/>
    <property type="project" value="TreeGrafter"/>
</dbReference>